<dbReference type="SUPFAM" id="SSF49785">
    <property type="entry name" value="Galactose-binding domain-like"/>
    <property type="match status" value="1"/>
</dbReference>
<dbReference type="AlphaFoldDB" id="A0A5C5X806"/>
<dbReference type="SMART" id="SM00776">
    <property type="entry name" value="NPCBM"/>
    <property type="match status" value="1"/>
</dbReference>
<dbReference type="InterPro" id="IPR008979">
    <property type="entry name" value="Galactose-bd-like_sf"/>
</dbReference>
<dbReference type="RefSeq" id="WP_146509831.1">
    <property type="nucleotide sequence ID" value="NZ_SIHI01000001.1"/>
</dbReference>
<evidence type="ECO:0000313" key="3">
    <source>
        <dbReference type="Proteomes" id="UP000317243"/>
    </source>
</evidence>
<evidence type="ECO:0000259" key="1">
    <source>
        <dbReference type="SMART" id="SM00776"/>
    </source>
</evidence>
<sequence length="398" mass="43796">MNTALQLLVMAVLSGEPATATTLDGESIRGEVLALDNEQVVLQSDDGRSEIAIDQLMLLQFDRVAEAVETTDRAVVLVDGSSIQFDSVTSEPQTMHFQSKVLGEHELPTEQVTRIRWSPVEEQIAESWADLQTRGSRDDLLVFRKGDVLDYVGGTVTRITDKGVTVSVKGRELTAPLERVFAVIYSGRESKSGSSAGALKTTSGDVLQLKSLTLNEDVMEVKTDWLDSLTIPSGSVEEIDYAGGRIRFLADLPFDESASQSPDSEFPVVWFTAKNFPAGSGGRRPLLIGEERFSRGLWMHSGAVVRFRLNRQFSELRTTAGFDLNHAGNMPRFDPKVKLVIEGDGSQLYEHAFTWDDPPEKIRVDLEGVRELVIRVESNGSAQGILEHFALGDAQVIK</sequence>
<dbReference type="Gene3D" id="2.60.120.1060">
    <property type="entry name" value="NPCBM/NEW2 domain"/>
    <property type="match status" value="1"/>
</dbReference>
<dbReference type="Pfam" id="PF08305">
    <property type="entry name" value="NPCBM"/>
    <property type="match status" value="1"/>
</dbReference>
<dbReference type="InterPro" id="IPR013222">
    <property type="entry name" value="Glyco_hyd_98_carb-bd"/>
</dbReference>
<name>A0A5C5X806_9PLAN</name>
<proteinExistence type="predicted"/>
<dbReference type="Proteomes" id="UP000317243">
    <property type="component" value="Unassembled WGS sequence"/>
</dbReference>
<comment type="caution">
    <text evidence="2">The sequence shown here is derived from an EMBL/GenBank/DDBJ whole genome shotgun (WGS) entry which is preliminary data.</text>
</comment>
<reference evidence="2 3" key="1">
    <citation type="submission" date="2019-02" db="EMBL/GenBank/DDBJ databases">
        <title>Deep-cultivation of Planctomycetes and their phenomic and genomic characterization uncovers novel biology.</title>
        <authorList>
            <person name="Wiegand S."/>
            <person name="Jogler M."/>
            <person name="Boedeker C."/>
            <person name="Pinto D."/>
            <person name="Vollmers J."/>
            <person name="Rivas-Marin E."/>
            <person name="Kohn T."/>
            <person name="Peeters S.H."/>
            <person name="Heuer A."/>
            <person name="Rast P."/>
            <person name="Oberbeckmann S."/>
            <person name="Bunk B."/>
            <person name="Jeske O."/>
            <person name="Meyerdierks A."/>
            <person name="Storesund J.E."/>
            <person name="Kallscheuer N."/>
            <person name="Luecker S."/>
            <person name="Lage O.M."/>
            <person name="Pohl T."/>
            <person name="Merkel B.J."/>
            <person name="Hornburger P."/>
            <person name="Mueller R.-W."/>
            <person name="Bruemmer F."/>
            <person name="Labrenz M."/>
            <person name="Spormann A.M."/>
            <person name="Op Den Camp H."/>
            <person name="Overmann J."/>
            <person name="Amann R."/>
            <person name="Jetten M.S.M."/>
            <person name="Mascher T."/>
            <person name="Medema M.H."/>
            <person name="Devos D.P."/>
            <person name="Kaster A.-K."/>
            <person name="Ovreas L."/>
            <person name="Rohde M."/>
            <person name="Galperin M.Y."/>
            <person name="Jogler C."/>
        </authorList>
    </citation>
    <scope>NUCLEOTIDE SEQUENCE [LARGE SCALE GENOMIC DNA]</scope>
    <source>
        <strain evidence="2 3">KOR42</strain>
    </source>
</reference>
<dbReference type="EMBL" id="SIHI01000001">
    <property type="protein sequence ID" value="TWT59050.1"/>
    <property type="molecule type" value="Genomic_DNA"/>
</dbReference>
<protein>
    <submittedName>
        <fullName evidence="2">NPCBM/NEW2 domain protein</fullName>
    </submittedName>
</protein>
<organism evidence="2 3">
    <name type="scientific">Thalassoglobus neptunius</name>
    <dbReference type="NCBI Taxonomy" id="1938619"/>
    <lineage>
        <taxon>Bacteria</taxon>
        <taxon>Pseudomonadati</taxon>
        <taxon>Planctomycetota</taxon>
        <taxon>Planctomycetia</taxon>
        <taxon>Planctomycetales</taxon>
        <taxon>Planctomycetaceae</taxon>
        <taxon>Thalassoglobus</taxon>
    </lineage>
</organism>
<gene>
    <name evidence="2" type="ORF">KOR42_24390</name>
</gene>
<evidence type="ECO:0000313" key="2">
    <source>
        <dbReference type="EMBL" id="TWT59050.1"/>
    </source>
</evidence>
<keyword evidence="3" id="KW-1185">Reference proteome</keyword>
<dbReference type="OrthoDB" id="272011at2"/>
<feature type="domain" description="Glycosyl hydrolase family 98 putative carbohydrate-binding module" evidence="1">
    <location>
        <begin position="242"/>
        <end position="398"/>
    </location>
</feature>
<dbReference type="InterPro" id="IPR038637">
    <property type="entry name" value="NPCBM_sf"/>
</dbReference>
<accession>A0A5C5X806</accession>